<evidence type="ECO:0000313" key="2">
    <source>
        <dbReference type="EMBL" id="UPU36630.1"/>
    </source>
</evidence>
<reference evidence="1" key="2">
    <citation type="journal article" date="2021" name="Int. J. Syst. Evol. Microbiol.">
        <title>Geomonas silvestris sp. nov., Geomonas paludis sp. nov. and Geomonas limicola sp. nov., isolated from terrestrial environments, and emended description of the genus Geomonas.</title>
        <authorList>
            <person name="Itoh H."/>
            <person name="Xu Z."/>
            <person name="Masuda Y."/>
            <person name="Ushijima N."/>
            <person name="Hayakawa C."/>
            <person name="Shiratori Y."/>
            <person name="Senoo K."/>
        </authorList>
    </citation>
    <scope>NUCLEOTIDE SEQUENCE</scope>
    <source>
        <strain evidence="1">Red736</strain>
    </source>
</reference>
<protein>
    <recommendedName>
        <fullName evidence="5">tRNA-guanine(15) transglycosylase-like domain-containing protein</fullName>
    </recommendedName>
</protein>
<evidence type="ECO:0000313" key="1">
    <source>
        <dbReference type="EMBL" id="GFO65893.1"/>
    </source>
</evidence>
<keyword evidence="4" id="KW-1185">Reference proteome</keyword>
<dbReference type="GO" id="GO:0006400">
    <property type="term" value="P:tRNA modification"/>
    <property type="evidence" value="ECO:0007669"/>
    <property type="project" value="InterPro"/>
</dbReference>
<evidence type="ECO:0008006" key="5">
    <source>
        <dbReference type="Google" id="ProtNLM"/>
    </source>
</evidence>
<dbReference type="NCBIfam" id="NF041059">
    <property type="entry name" value="DpdA"/>
    <property type="match status" value="1"/>
</dbReference>
<reference evidence="2" key="3">
    <citation type="submission" date="2022-04" db="EMBL/GenBank/DDBJ databases">
        <authorList>
            <person name="Liu G."/>
        </authorList>
    </citation>
    <scope>NUCLEOTIDE SEQUENCE</scope>
    <source>
        <strain evidence="2">RG22</strain>
    </source>
</reference>
<evidence type="ECO:0000313" key="4">
    <source>
        <dbReference type="Proteomes" id="UP000831485"/>
    </source>
</evidence>
<gene>
    <name evidence="1" type="ORF">GMPD_38120</name>
    <name evidence="2" type="ORF">M1B72_02685</name>
</gene>
<dbReference type="EMBL" id="CP096574">
    <property type="protein sequence ID" value="UPU36630.1"/>
    <property type="molecule type" value="Genomic_DNA"/>
</dbReference>
<dbReference type="Proteomes" id="UP000831485">
    <property type="component" value="Chromosome"/>
</dbReference>
<accession>A0A6V8N2K5</accession>
<dbReference type="AlphaFoldDB" id="A0A6V8N2K5"/>
<dbReference type="InterPro" id="IPR036511">
    <property type="entry name" value="TGT-like_sf"/>
</dbReference>
<reference evidence="3" key="1">
    <citation type="submission" date="2020-06" db="EMBL/GenBank/DDBJ databases">
        <title>Draft genomic sequecing of Geomonas sp. Red736.</title>
        <authorList>
            <person name="Itoh H."/>
            <person name="Xu Z.X."/>
            <person name="Ushijima N."/>
            <person name="Masuda Y."/>
            <person name="Shiratori Y."/>
            <person name="Senoo K."/>
        </authorList>
    </citation>
    <scope>NUCLEOTIDE SEQUENCE [LARGE SCALE GENOMIC DNA]</scope>
    <source>
        <strain evidence="3">Red736</strain>
    </source>
</reference>
<dbReference type="SUPFAM" id="SSF51713">
    <property type="entry name" value="tRNA-guanine transglycosylase"/>
    <property type="match status" value="1"/>
</dbReference>
<name>A0A6V8N2K5_9BACT</name>
<sequence length="431" mass="49639">MKFIFADCLDYVDPNYDFINDRSAADRQPYWHDKFPHEMLEDTPYDGMLVSRAIVEDKYTDSQSMRFRRVGAREFLRFNRPQDKGKWVFGDCGAFQYAKLETPPYSPTNMAEFYSDGRFTHGCSVDHIIFDFYPDLKDDSPPQNAEAEKYCRYRYDLTLANAEAFLAESKHIDNFTPLGVVQGWSPGSMATAASELLKMGYKYLAIGGLVPLKAEDIQKTLDIIFDKISYQPNASIHLLGFEKANLLDGFIGRYPITSIDTTSPLTKAFKDDKKNFYLDNGCGGITYYTAIRIPQAMENLSFKRAVQSGLLKQETITEVETRALNSLRQYDKKQVSLDTALEDIMEYTRLFFSAKNAVKKTSAETIKKNLNNLAEEYHRTLLERPWKQCDCAICKKASVEVIIFRASNRNKRRGIHNIKVFYDHLREKRGF</sequence>
<dbReference type="EMBL" id="BLXY01000013">
    <property type="protein sequence ID" value="GFO65893.1"/>
    <property type="molecule type" value="Genomic_DNA"/>
</dbReference>
<organism evidence="1 3">
    <name type="scientific">Geomonas paludis</name>
    <dbReference type="NCBI Taxonomy" id="2740185"/>
    <lineage>
        <taxon>Bacteria</taxon>
        <taxon>Pseudomonadati</taxon>
        <taxon>Thermodesulfobacteriota</taxon>
        <taxon>Desulfuromonadia</taxon>
        <taxon>Geobacterales</taxon>
        <taxon>Geobacteraceae</taxon>
        <taxon>Geomonas</taxon>
    </lineage>
</organism>
<dbReference type="Proteomes" id="UP000568888">
    <property type="component" value="Unassembled WGS sequence"/>
</dbReference>
<dbReference type="InterPro" id="IPR053537">
    <property type="entry name" value="DNA-guanine_TGase"/>
</dbReference>
<dbReference type="Gene3D" id="3.20.20.105">
    <property type="entry name" value="Queuine tRNA-ribosyltransferase-like"/>
    <property type="match status" value="1"/>
</dbReference>
<proteinExistence type="predicted"/>
<dbReference type="RefSeq" id="WP_183350370.1">
    <property type="nucleotide sequence ID" value="NZ_BLXY01000013.1"/>
</dbReference>
<evidence type="ECO:0000313" key="3">
    <source>
        <dbReference type="Proteomes" id="UP000568888"/>
    </source>
</evidence>